<evidence type="ECO:0000313" key="3">
    <source>
        <dbReference type="EMBL" id="AGZ45064.1"/>
    </source>
</evidence>
<dbReference type="PATRIC" id="fig|1246995.3.peg.6888"/>
<protein>
    <submittedName>
        <fullName evidence="3">LacI family transcriptional regulator</fullName>
    </submittedName>
</protein>
<dbReference type="Proteomes" id="UP000017746">
    <property type="component" value="Chromosome"/>
</dbReference>
<keyword evidence="1" id="KW-0233">DNA recombination</keyword>
<evidence type="ECO:0000313" key="4">
    <source>
        <dbReference type="Proteomes" id="UP000017746"/>
    </source>
</evidence>
<organism evidence="3 4">
    <name type="scientific">Actinoplanes friuliensis DSM 7358</name>
    <dbReference type="NCBI Taxonomy" id="1246995"/>
    <lineage>
        <taxon>Bacteria</taxon>
        <taxon>Bacillati</taxon>
        <taxon>Actinomycetota</taxon>
        <taxon>Actinomycetes</taxon>
        <taxon>Micromonosporales</taxon>
        <taxon>Micromonosporaceae</taxon>
        <taxon>Actinoplanes</taxon>
    </lineage>
</organism>
<dbReference type="InterPro" id="IPR002104">
    <property type="entry name" value="Integrase_catalytic"/>
</dbReference>
<dbReference type="HOGENOM" id="CLU_2068072_0_0_11"/>
<evidence type="ECO:0000259" key="2">
    <source>
        <dbReference type="Pfam" id="PF00589"/>
    </source>
</evidence>
<dbReference type="AlphaFoldDB" id="U5W7H8"/>
<dbReference type="STRING" id="1246995.AFR_34030"/>
<name>U5W7H8_9ACTN</name>
<evidence type="ECO:0000256" key="1">
    <source>
        <dbReference type="ARBA" id="ARBA00023172"/>
    </source>
</evidence>
<proteinExistence type="predicted"/>
<reference evidence="3 4" key="1">
    <citation type="journal article" date="2014" name="J. Biotechnol.">
        <title>Complete genome sequence of the actinobacterium Actinoplanes friuliensis HAG 010964, producer of the lipopeptide antibiotic friulimycin.</title>
        <authorList>
            <person name="Ruckert C."/>
            <person name="Szczepanowski R."/>
            <person name="Albersmeier A."/>
            <person name="Goesmann A."/>
            <person name="Fischer N."/>
            <person name="Steinkamper A."/>
            <person name="Puhler A."/>
            <person name="Biener R."/>
            <person name="Schwartz D."/>
            <person name="Kalinowski J."/>
        </authorList>
    </citation>
    <scope>NUCLEOTIDE SEQUENCE [LARGE SCALE GENOMIC DNA]</scope>
    <source>
        <strain evidence="3 4">DSM 7358</strain>
    </source>
</reference>
<dbReference type="eggNOG" id="COG0582">
    <property type="taxonomic scope" value="Bacteria"/>
</dbReference>
<dbReference type="EMBL" id="CP006272">
    <property type="protein sequence ID" value="AGZ45064.1"/>
    <property type="molecule type" value="Genomic_DNA"/>
</dbReference>
<dbReference type="SUPFAM" id="SSF56349">
    <property type="entry name" value="DNA breaking-rejoining enzymes"/>
    <property type="match status" value="1"/>
</dbReference>
<dbReference type="KEGG" id="afs:AFR_34030"/>
<dbReference type="InterPro" id="IPR013762">
    <property type="entry name" value="Integrase-like_cat_sf"/>
</dbReference>
<dbReference type="GO" id="GO:0015074">
    <property type="term" value="P:DNA integration"/>
    <property type="evidence" value="ECO:0007669"/>
    <property type="project" value="InterPro"/>
</dbReference>
<feature type="domain" description="Tyr recombinase" evidence="2">
    <location>
        <begin position="51"/>
        <end position="95"/>
    </location>
</feature>
<sequence length="118" mass="12742">MFHPAATGRYPGKAPLPARPVPVLADPWPGVPVRGRNAAGRADACWLPIAPKLTPHGLRHTYKTIMVELGTPATLMDDQMGHEDGSVQARYAHITSGMTERLLGGLTELWLAALTARR</sequence>
<dbReference type="GO" id="GO:0003677">
    <property type="term" value="F:DNA binding"/>
    <property type="evidence" value="ECO:0007669"/>
    <property type="project" value="InterPro"/>
</dbReference>
<accession>U5W7H8</accession>
<dbReference type="Pfam" id="PF00589">
    <property type="entry name" value="Phage_integrase"/>
    <property type="match status" value="1"/>
</dbReference>
<dbReference type="InterPro" id="IPR011010">
    <property type="entry name" value="DNA_brk_join_enz"/>
</dbReference>
<gene>
    <name evidence="3" type="ORF">AFR_34030</name>
</gene>
<dbReference type="GO" id="GO:0006310">
    <property type="term" value="P:DNA recombination"/>
    <property type="evidence" value="ECO:0007669"/>
    <property type="project" value="UniProtKB-KW"/>
</dbReference>
<dbReference type="Gene3D" id="1.10.443.10">
    <property type="entry name" value="Intergrase catalytic core"/>
    <property type="match status" value="1"/>
</dbReference>
<keyword evidence="4" id="KW-1185">Reference proteome</keyword>